<accession>A0A2I2KZ76</accession>
<dbReference type="SUPFAM" id="SSF53335">
    <property type="entry name" value="S-adenosyl-L-methionine-dependent methyltransferases"/>
    <property type="match status" value="1"/>
</dbReference>
<keyword evidence="2 4" id="KW-0808">Transferase</keyword>
<dbReference type="EMBL" id="FZMO01000523">
    <property type="protein sequence ID" value="SNQ50950.1"/>
    <property type="molecule type" value="Genomic_DNA"/>
</dbReference>
<dbReference type="EC" id="2.1.1.-" evidence="4"/>
<sequence length="142" mass="15539">MHGPAAAPLAAGDGLHLPFPDASFDRTTISFGLRNVADTHRCLTELRRVTRPGGALVVCEFSRPVWGPWRTVYLEYLMRALPRVARAVSSSPDSYVYLAESIRAWPAQADLAGLLRDAGWTRVGWRNLTGGVVALHHGHVPD</sequence>
<name>A0A2I2KZ76_9ACTN</name>
<dbReference type="GO" id="GO:0042181">
    <property type="term" value="P:ketone biosynthetic process"/>
    <property type="evidence" value="ECO:0007669"/>
    <property type="project" value="UniProtKB-ARBA"/>
</dbReference>
<protein>
    <submittedName>
        <fullName evidence="4">Bifunctional 2-octaprenyl-6-methoxy-1,4-benzoquinone methylase and S-adenosylmethionine:2-DMK methyltransferase</fullName>
        <ecNumber evidence="4">2.1.1.-</ecNumber>
    </submittedName>
</protein>
<dbReference type="GO" id="GO:0008168">
    <property type="term" value="F:methyltransferase activity"/>
    <property type="evidence" value="ECO:0007669"/>
    <property type="project" value="UniProtKB-KW"/>
</dbReference>
<dbReference type="PANTHER" id="PTHR43591">
    <property type="entry name" value="METHYLTRANSFERASE"/>
    <property type="match status" value="1"/>
</dbReference>
<dbReference type="InterPro" id="IPR029063">
    <property type="entry name" value="SAM-dependent_MTases_sf"/>
</dbReference>
<gene>
    <name evidence="4" type="ORF">FRACA_580001</name>
</gene>
<dbReference type="InterPro" id="IPR023576">
    <property type="entry name" value="UbiE/COQ5_MeTrFase_CS"/>
</dbReference>
<dbReference type="PANTHER" id="PTHR43591:SF24">
    <property type="entry name" value="2-METHOXY-6-POLYPRENYL-1,4-BENZOQUINOL METHYLASE, MITOCHONDRIAL"/>
    <property type="match status" value="1"/>
</dbReference>
<dbReference type="Gene3D" id="3.40.50.150">
    <property type="entry name" value="Vaccinia Virus protein VP39"/>
    <property type="match status" value="1"/>
</dbReference>
<evidence type="ECO:0000256" key="1">
    <source>
        <dbReference type="ARBA" id="ARBA00022603"/>
    </source>
</evidence>
<dbReference type="InterPro" id="IPR004033">
    <property type="entry name" value="UbiE/COQ5_MeTrFase"/>
</dbReference>
<dbReference type="Proteomes" id="UP000234331">
    <property type="component" value="Unassembled WGS sequence"/>
</dbReference>
<keyword evidence="5" id="KW-1185">Reference proteome</keyword>
<dbReference type="PROSITE" id="PS01184">
    <property type="entry name" value="UBIE_2"/>
    <property type="match status" value="1"/>
</dbReference>
<dbReference type="PROSITE" id="PS51608">
    <property type="entry name" value="SAM_MT_UBIE"/>
    <property type="match status" value="1"/>
</dbReference>
<organism evidence="4 5">
    <name type="scientific">Frankia canadensis</name>
    <dbReference type="NCBI Taxonomy" id="1836972"/>
    <lineage>
        <taxon>Bacteria</taxon>
        <taxon>Bacillati</taxon>
        <taxon>Actinomycetota</taxon>
        <taxon>Actinomycetes</taxon>
        <taxon>Frankiales</taxon>
        <taxon>Frankiaceae</taxon>
        <taxon>Frankia</taxon>
    </lineage>
</organism>
<dbReference type="Pfam" id="PF01209">
    <property type="entry name" value="Ubie_methyltran"/>
    <property type="match status" value="1"/>
</dbReference>
<evidence type="ECO:0000256" key="2">
    <source>
        <dbReference type="ARBA" id="ARBA00022679"/>
    </source>
</evidence>
<evidence type="ECO:0000313" key="5">
    <source>
        <dbReference type="Proteomes" id="UP000234331"/>
    </source>
</evidence>
<dbReference type="GO" id="GO:0032259">
    <property type="term" value="P:methylation"/>
    <property type="evidence" value="ECO:0007669"/>
    <property type="project" value="UniProtKB-KW"/>
</dbReference>
<evidence type="ECO:0000313" key="4">
    <source>
        <dbReference type="EMBL" id="SNQ50950.1"/>
    </source>
</evidence>
<dbReference type="OrthoDB" id="9808140at2"/>
<keyword evidence="1 4" id="KW-0489">Methyltransferase</keyword>
<evidence type="ECO:0000256" key="3">
    <source>
        <dbReference type="ARBA" id="ARBA00022691"/>
    </source>
</evidence>
<dbReference type="AlphaFoldDB" id="A0A2I2KZ76"/>
<keyword evidence="3" id="KW-0949">S-adenosyl-L-methionine</keyword>
<proteinExistence type="predicted"/>
<dbReference type="RefSeq" id="WP_115538025.1">
    <property type="nucleotide sequence ID" value="NZ_FZMO01000523.1"/>
</dbReference>
<reference evidence="4 5" key="1">
    <citation type="submission" date="2017-06" db="EMBL/GenBank/DDBJ databases">
        <authorList>
            <person name="Kim H.J."/>
            <person name="Triplett B.A."/>
        </authorList>
    </citation>
    <scope>NUCLEOTIDE SEQUENCE [LARGE SCALE GENOMIC DNA]</scope>
    <source>
        <strain evidence="4">FRACA_ARgP5</strain>
    </source>
</reference>